<feature type="compositionally biased region" description="Low complexity" evidence="1">
    <location>
        <begin position="225"/>
        <end position="248"/>
    </location>
</feature>
<name>A0A8B8CBB7_CRAVI</name>
<dbReference type="KEGG" id="cvn:111117216"/>
<evidence type="ECO:0000256" key="1">
    <source>
        <dbReference type="SAM" id="MobiDB-lite"/>
    </source>
</evidence>
<sequence length="277" mass="29978">MDDDGIIVMGLTPCGLYEVVLRPVANRTSPSRPAPPRPASPQPAPCRTTSDRWTPSVSYFSSESGNVMRVVINAPREEPSAPPAPKEEPSAEEQQQQLAEPSAPPAPLITSAPKEEPSAEAIGVRVTARASPPRRPPPSVPSTPPRDQRKVEVKQEKEEDGNRPRGIVRPRDDESPHSRSVRRRLRVQQEFQNVLPGYIPYIAEYAAQRIGCSLVPRPLTPELPPVSSSETQTSPTPPVTVSSSFTQMTPPPSPPTAGSATSPPSVLHRRESQGEGQ</sequence>
<organism evidence="2 3">
    <name type="scientific">Crassostrea virginica</name>
    <name type="common">Eastern oyster</name>
    <dbReference type="NCBI Taxonomy" id="6565"/>
    <lineage>
        <taxon>Eukaryota</taxon>
        <taxon>Metazoa</taxon>
        <taxon>Spiralia</taxon>
        <taxon>Lophotrochozoa</taxon>
        <taxon>Mollusca</taxon>
        <taxon>Bivalvia</taxon>
        <taxon>Autobranchia</taxon>
        <taxon>Pteriomorphia</taxon>
        <taxon>Ostreida</taxon>
        <taxon>Ostreoidea</taxon>
        <taxon>Ostreidae</taxon>
        <taxon>Crassostrea</taxon>
    </lineage>
</organism>
<feature type="compositionally biased region" description="Low complexity" evidence="1">
    <location>
        <begin position="256"/>
        <end position="265"/>
    </location>
</feature>
<keyword evidence="2" id="KW-1185">Reference proteome</keyword>
<accession>A0A8B8CBB7</accession>
<dbReference type="RefSeq" id="XP_022311996.1">
    <property type="nucleotide sequence ID" value="XM_022456288.1"/>
</dbReference>
<feature type="region of interest" description="Disordered" evidence="1">
    <location>
        <begin position="26"/>
        <end position="184"/>
    </location>
</feature>
<feature type="compositionally biased region" description="Basic and acidic residues" evidence="1">
    <location>
        <begin position="75"/>
        <end position="89"/>
    </location>
</feature>
<feature type="compositionally biased region" description="Basic and acidic residues" evidence="1">
    <location>
        <begin position="146"/>
        <end position="177"/>
    </location>
</feature>
<feature type="compositionally biased region" description="Pro residues" evidence="1">
    <location>
        <begin position="32"/>
        <end position="44"/>
    </location>
</feature>
<evidence type="ECO:0000313" key="2">
    <source>
        <dbReference type="Proteomes" id="UP000694844"/>
    </source>
</evidence>
<proteinExistence type="predicted"/>
<feature type="region of interest" description="Disordered" evidence="1">
    <location>
        <begin position="215"/>
        <end position="277"/>
    </location>
</feature>
<feature type="compositionally biased region" description="Pro residues" evidence="1">
    <location>
        <begin position="133"/>
        <end position="144"/>
    </location>
</feature>
<dbReference type="GeneID" id="111117216"/>
<feature type="compositionally biased region" description="Low complexity" evidence="1">
    <location>
        <begin position="92"/>
        <end position="101"/>
    </location>
</feature>
<reference evidence="3" key="1">
    <citation type="submission" date="2025-08" db="UniProtKB">
        <authorList>
            <consortium name="RefSeq"/>
        </authorList>
    </citation>
    <scope>IDENTIFICATION</scope>
    <source>
        <tissue evidence="3">Whole sample</tissue>
    </source>
</reference>
<feature type="compositionally biased region" description="Basic and acidic residues" evidence="1">
    <location>
        <begin position="268"/>
        <end position="277"/>
    </location>
</feature>
<protein>
    <submittedName>
        <fullName evidence="3">Actin cytoskeleton-regulatory complex protein PAN1-like</fullName>
    </submittedName>
</protein>
<gene>
    <name evidence="3" type="primary">LOC111117216</name>
</gene>
<dbReference type="Proteomes" id="UP000694844">
    <property type="component" value="Chromosome 10"/>
</dbReference>
<evidence type="ECO:0000313" key="3">
    <source>
        <dbReference type="RefSeq" id="XP_022311996.1"/>
    </source>
</evidence>
<feature type="compositionally biased region" description="Polar residues" evidence="1">
    <location>
        <begin position="47"/>
        <end position="65"/>
    </location>
</feature>
<dbReference type="AlphaFoldDB" id="A0A8B8CBB7"/>